<dbReference type="GO" id="GO:0004177">
    <property type="term" value="F:aminopeptidase activity"/>
    <property type="evidence" value="ECO:0007669"/>
    <property type="project" value="UniProtKB-KW"/>
</dbReference>
<sequence>MSGVRRQPKRLFIIAIFVCIFLIMLGLYRSMMPRLGAEQSCDTSSDGESIAINGHIMWIKVLNRESKATPIYVLGGGPGFSTNYLEKSLRFLAKDHPVIFFDGRCSGRSEYTADLSDCTFQNYAKDLEVLRSRLTSDRKIIILSHSSGAITAMAYADAYWNQLQGMIFISPVGYKTKVKYSDEYLHTGFPPFNQKYANVWFETNLDQLYGKYFANKEVEGVLKDIRVNYALMMKNEGKDHYNYKHSLRQIQVPTLIISGGKRETPITGSKESKKLAELIAGSTYYRFNHSGHFSFAEEPQHFKRVVNQFMAQFF</sequence>
<keyword evidence="1" id="KW-0472">Membrane</keyword>
<name>E6MDF8_9FIRM</name>
<evidence type="ECO:0000256" key="1">
    <source>
        <dbReference type="SAM" id="Phobius"/>
    </source>
</evidence>
<comment type="caution">
    <text evidence="3">The sequence shown here is derived from an EMBL/GenBank/DDBJ whole genome shotgun (WGS) entry which is preliminary data.</text>
</comment>
<dbReference type="InterPro" id="IPR029058">
    <property type="entry name" value="AB_hydrolase_fold"/>
</dbReference>
<keyword evidence="1" id="KW-0812">Transmembrane</keyword>
<organism evidence="3 4">
    <name type="scientific">Pseudoramibacter alactolyticus ATCC 23263</name>
    <dbReference type="NCBI Taxonomy" id="887929"/>
    <lineage>
        <taxon>Bacteria</taxon>
        <taxon>Bacillati</taxon>
        <taxon>Bacillota</taxon>
        <taxon>Clostridia</taxon>
        <taxon>Eubacteriales</taxon>
        <taxon>Eubacteriaceae</taxon>
        <taxon>Pseudoramibacter</taxon>
    </lineage>
</organism>
<keyword evidence="4" id="KW-1185">Reference proteome</keyword>
<reference evidence="3 4" key="1">
    <citation type="submission" date="2010-12" db="EMBL/GenBank/DDBJ databases">
        <authorList>
            <person name="Muzny D."/>
            <person name="Qin X."/>
            <person name="Deng J."/>
            <person name="Jiang H."/>
            <person name="Liu Y."/>
            <person name="Qu J."/>
            <person name="Song X.-Z."/>
            <person name="Zhang L."/>
            <person name="Thornton R."/>
            <person name="Coyle M."/>
            <person name="Francisco L."/>
            <person name="Jackson L."/>
            <person name="Javaid M."/>
            <person name="Korchina V."/>
            <person name="Kovar C."/>
            <person name="Mata R."/>
            <person name="Mathew T."/>
            <person name="Ngo R."/>
            <person name="Nguyen L."/>
            <person name="Nguyen N."/>
            <person name="Okwuonu G."/>
            <person name="Ongeri F."/>
            <person name="Pham C."/>
            <person name="Simmons D."/>
            <person name="Wilczek-Boney K."/>
            <person name="Hale W."/>
            <person name="Jakkamsetti A."/>
            <person name="Pham P."/>
            <person name="Ruth R."/>
            <person name="San Lucas F."/>
            <person name="Warren J."/>
            <person name="Zhang J."/>
            <person name="Zhao Z."/>
            <person name="Zhou C."/>
            <person name="Zhu D."/>
            <person name="Lee S."/>
            <person name="Bess C."/>
            <person name="Blankenburg K."/>
            <person name="Forbes L."/>
            <person name="Fu Q."/>
            <person name="Gubbala S."/>
            <person name="Hirani K."/>
            <person name="Jayaseelan J.C."/>
            <person name="Lara F."/>
            <person name="Munidasa M."/>
            <person name="Palculict T."/>
            <person name="Patil S."/>
            <person name="Pu L.-L."/>
            <person name="Saada N."/>
            <person name="Tang L."/>
            <person name="Weissenberger G."/>
            <person name="Zhu Y."/>
            <person name="Hemphill L."/>
            <person name="Shang Y."/>
            <person name="Youmans B."/>
            <person name="Ayvaz T."/>
            <person name="Ross M."/>
            <person name="Santibanez J."/>
            <person name="Aqrawi P."/>
            <person name="Gross S."/>
            <person name="Joshi V."/>
            <person name="Fowler G."/>
            <person name="Nazareth L."/>
            <person name="Reid J."/>
            <person name="Worley K."/>
            <person name="Petrosino J."/>
            <person name="Highlander S."/>
            <person name="Gibbs R."/>
        </authorList>
    </citation>
    <scope>NUCLEOTIDE SEQUENCE [LARGE SCALE GENOMIC DNA]</scope>
    <source>
        <strain evidence="3 4">ATCC 23263</strain>
    </source>
</reference>
<dbReference type="RefSeq" id="WP_006597458.1">
    <property type="nucleotide sequence ID" value="NZ_GL622359.1"/>
</dbReference>
<dbReference type="InterPro" id="IPR050266">
    <property type="entry name" value="AB_hydrolase_sf"/>
</dbReference>
<evidence type="ECO:0000313" key="4">
    <source>
        <dbReference type="Proteomes" id="UP000004754"/>
    </source>
</evidence>
<feature type="transmembrane region" description="Helical" evidence="1">
    <location>
        <begin position="12"/>
        <end position="31"/>
    </location>
</feature>
<keyword evidence="3" id="KW-0031">Aminopeptidase</keyword>
<dbReference type="STRING" id="887929.HMP0721_0040"/>
<dbReference type="PANTHER" id="PTHR43798">
    <property type="entry name" value="MONOACYLGLYCEROL LIPASE"/>
    <property type="match status" value="1"/>
</dbReference>
<dbReference type="AlphaFoldDB" id="E6MDF8"/>
<dbReference type="Pfam" id="PF00561">
    <property type="entry name" value="Abhydrolase_1"/>
    <property type="match status" value="1"/>
</dbReference>
<dbReference type="GO" id="GO:0016020">
    <property type="term" value="C:membrane"/>
    <property type="evidence" value="ECO:0007669"/>
    <property type="project" value="TreeGrafter"/>
</dbReference>
<dbReference type="EMBL" id="AEQN01000003">
    <property type="protein sequence ID" value="EFV02843.1"/>
    <property type="molecule type" value="Genomic_DNA"/>
</dbReference>
<dbReference type="eggNOG" id="COG0596">
    <property type="taxonomic scope" value="Bacteria"/>
</dbReference>
<dbReference type="HOGENOM" id="CLU_885253_0_0_9"/>
<accession>E6MDF8</accession>
<dbReference type="InterPro" id="IPR000073">
    <property type="entry name" value="AB_hydrolase_1"/>
</dbReference>
<dbReference type="Proteomes" id="UP000004754">
    <property type="component" value="Unassembled WGS sequence"/>
</dbReference>
<dbReference type="OrthoDB" id="9775557at2"/>
<keyword evidence="3" id="KW-0645">Protease</keyword>
<gene>
    <name evidence="3" type="ORF">HMP0721_0040</name>
</gene>
<protein>
    <submittedName>
        <fullName evidence="3">Putative prolyl aminopeptidase</fullName>
    </submittedName>
</protein>
<evidence type="ECO:0000259" key="2">
    <source>
        <dbReference type="Pfam" id="PF00561"/>
    </source>
</evidence>
<keyword evidence="1" id="KW-1133">Transmembrane helix</keyword>
<dbReference type="PANTHER" id="PTHR43798:SF33">
    <property type="entry name" value="HYDROLASE, PUTATIVE (AFU_ORTHOLOGUE AFUA_2G14860)-RELATED"/>
    <property type="match status" value="1"/>
</dbReference>
<feature type="domain" description="AB hydrolase-1" evidence="2">
    <location>
        <begin position="70"/>
        <end position="299"/>
    </location>
</feature>
<proteinExistence type="predicted"/>
<dbReference type="Gene3D" id="3.40.50.1820">
    <property type="entry name" value="alpha/beta hydrolase"/>
    <property type="match status" value="1"/>
</dbReference>
<keyword evidence="3" id="KW-0378">Hydrolase</keyword>
<evidence type="ECO:0000313" key="3">
    <source>
        <dbReference type="EMBL" id="EFV02843.1"/>
    </source>
</evidence>
<dbReference type="SUPFAM" id="SSF53474">
    <property type="entry name" value="alpha/beta-Hydrolases"/>
    <property type="match status" value="1"/>
</dbReference>